<accession>A0A0F9M285</accession>
<evidence type="ECO:0000313" key="1">
    <source>
        <dbReference type="EMBL" id="KKM99798.1"/>
    </source>
</evidence>
<gene>
    <name evidence="1" type="ORF">LCGC14_1144150</name>
</gene>
<dbReference type="AlphaFoldDB" id="A0A0F9M285"/>
<comment type="caution">
    <text evidence="1">The sequence shown here is derived from an EMBL/GenBank/DDBJ whole genome shotgun (WGS) entry which is preliminary data.</text>
</comment>
<protein>
    <submittedName>
        <fullName evidence="1">Uncharacterized protein</fullName>
    </submittedName>
</protein>
<organism evidence="1">
    <name type="scientific">marine sediment metagenome</name>
    <dbReference type="NCBI Taxonomy" id="412755"/>
    <lineage>
        <taxon>unclassified sequences</taxon>
        <taxon>metagenomes</taxon>
        <taxon>ecological metagenomes</taxon>
    </lineage>
</organism>
<dbReference type="EMBL" id="LAZR01005456">
    <property type="protein sequence ID" value="KKM99798.1"/>
    <property type="molecule type" value="Genomic_DNA"/>
</dbReference>
<proteinExistence type="predicted"/>
<name>A0A0F9M285_9ZZZZ</name>
<sequence>MVTGVAGKEIESAVRNAVREEGFLCPECNKRGIEFVLNSKYGFVCKLCDVVIRLSE</sequence>
<reference evidence="1" key="1">
    <citation type="journal article" date="2015" name="Nature">
        <title>Complex archaea that bridge the gap between prokaryotes and eukaryotes.</title>
        <authorList>
            <person name="Spang A."/>
            <person name="Saw J.H."/>
            <person name="Jorgensen S.L."/>
            <person name="Zaremba-Niedzwiedzka K."/>
            <person name="Martijn J."/>
            <person name="Lind A.E."/>
            <person name="van Eijk R."/>
            <person name="Schleper C."/>
            <person name="Guy L."/>
            <person name="Ettema T.J."/>
        </authorList>
    </citation>
    <scope>NUCLEOTIDE SEQUENCE</scope>
</reference>